<dbReference type="NCBIfam" id="TIGR04183">
    <property type="entry name" value="Por_Secre_tail"/>
    <property type="match status" value="1"/>
</dbReference>
<evidence type="ECO:0000259" key="2">
    <source>
        <dbReference type="Pfam" id="PF13860"/>
    </source>
</evidence>
<proteinExistence type="predicted"/>
<evidence type="ECO:0000313" key="4">
    <source>
        <dbReference type="Proteomes" id="UP000215559"/>
    </source>
</evidence>
<sequence>MRSMLLIALLVPALALAGSNLTPVTTVAPENGGETAALVVRADGNREPGESTVLIGTVDTIGGTTYDWQGNGCIYRFLVNSSAYGIHALWQYSASTVGTTFPDRRMRYNFYDYGAGEWNWIDPDHMQSGVNVETDRSGYGSLDADSAGLAIVSCHTDAIPICPSVARDMAPGAGIFEYCNGSPVMDGYLWPPIAVGQNQTIHCHCIDDASRGMVFYSHVTPWCTWSDPVGIASPQPDPGFPDQNIAASKASNKVCLTWVPETGPTPAFYRISNDGGENWENPEELLCPPAYSGDTIASFHITSLFPFYDQYDKLHIVASVMPYVGGQGYIIPAQIWHWSPDNTPNWTHITTATCDPTHLQAAVGYNALYASRPSLGEDGEGNLFVAWEQFDSSNVEPGPPEVLRADIFMTGSGNHGQEWGEPVKLTEGGTGSHRFPSIIDMAVDDTLAVIYEIDLHAGFFVQQEGPATPNPIIVQKVSTDDIPHPGGGGIEQGGNLPKLIELSAKPNPFGHRTVISYALPKAGPVSLVVYDAAGRPVRTLESGICQAGYHTVTWDGNGANGEKVSAGIYFYTVTTRNGSQTAKLTLVY</sequence>
<comment type="caution">
    <text evidence="3">The sequence shown here is derived from an EMBL/GenBank/DDBJ whole genome shotgun (WGS) entry which is preliminary data.</text>
</comment>
<dbReference type="Pfam" id="PF13860">
    <property type="entry name" value="FlgD_ig"/>
    <property type="match status" value="1"/>
</dbReference>
<dbReference type="Proteomes" id="UP000215559">
    <property type="component" value="Unassembled WGS sequence"/>
</dbReference>
<feature type="signal peptide" evidence="1">
    <location>
        <begin position="1"/>
        <end position="17"/>
    </location>
</feature>
<evidence type="ECO:0000256" key="1">
    <source>
        <dbReference type="SAM" id="SignalP"/>
    </source>
</evidence>
<feature type="chain" id="PRO_5013099331" description="FlgD/Vpr Ig-like domain-containing protein" evidence="1">
    <location>
        <begin position="18"/>
        <end position="588"/>
    </location>
</feature>
<dbReference type="InterPro" id="IPR025965">
    <property type="entry name" value="FlgD/Vpr_Ig-like"/>
</dbReference>
<dbReference type="SUPFAM" id="SSF50939">
    <property type="entry name" value="Sialidases"/>
    <property type="match status" value="1"/>
</dbReference>
<dbReference type="AlphaFoldDB" id="A0A235BWP3"/>
<dbReference type="EMBL" id="NOZP01000045">
    <property type="protein sequence ID" value="OYD16559.1"/>
    <property type="molecule type" value="Genomic_DNA"/>
</dbReference>
<dbReference type="InterPro" id="IPR036278">
    <property type="entry name" value="Sialidase_sf"/>
</dbReference>
<reference evidence="3 4" key="1">
    <citation type="submission" date="2017-07" db="EMBL/GenBank/DDBJ databases">
        <title>Recovery of genomes from metagenomes via a dereplication, aggregation, and scoring strategy.</title>
        <authorList>
            <person name="Sieber C.M."/>
            <person name="Probst A.J."/>
            <person name="Sharrar A."/>
            <person name="Thomas B.C."/>
            <person name="Hess M."/>
            <person name="Tringe S.G."/>
            <person name="Banfield J.F."/>
        </authorList>
    </citation>
    <scope>NUCLEOTIDE SEQUENCE [LARGE SCALE GENOMIC DNA]</scope>
    <source>
        <strain evidence="3">JGI_Cruoil_03_51_56</strain>
    </source>
</reference>
<name>A0A235BWP3_UNCW3</name>
<dbReference type="InterPro" id="IPR026444">
    <property type="entry name" value="Secre_tail"/>
</dbReference>
<dbReference type="Gene3D" id="2.60.40.4070">
    <property type="match status" value="1"/>
</dbReference>
<gene>
    <name evidence="3" type="ORF">CH330_02480</name>
</gene>
<protein>
    <recommendedName>
        <fullName evidence="2">FlgD/Vpr Ig-like domain-containing protein</fullName>
    </recommendedName>
</protein>
<organism evidence="3 4">
    <name type="scientific">candidate division WOR-3 bacterium JGI_Cruoil_03_51_56</name>
    <dbReference type="NCBI Taxonomy" id="1973747"/>
    <lineage>
        <taxon>Bacteria</taxon>
        <taxon>Bacteria division WOR-3</taxon>
    </lineage>
</organism>
<evidence type="ECO:0000313" key="3">
    <source>
        <dbReference type="EMBL" id="OYD16559.1"/>
    </source>
</evidence>
<keyword evidence="1" id="KW-0732">Signal</keyword>
<accession>A0A235BWP3</accession>
<feature type="domain" description="FlgD/Vpr Ig-like" evidence="2">
    <location>
        <begin position="521"/>
        <end position="578"/>
    </location>
</feature>